<gene>
    <name evidence="18" type="primary">11442179</name>
    <name evidence="15" type="ordered locus">MTR_8g101550</name>
    <name evidence="17" type="ORF">MtrunA17_Chr8g0389171</name>
</gene>
<keyword evidence="8 14" id="KW-0732">Signal</keyword>
<evidence type="ECO:0000256" key="13">
    <source>
        <dbReference type="ARBA" id="ARBA00023157"/>
    </source>
</evidence>
<dbReference type="GO" id="GO:0004623">
    <property type="term" value="F:phospholipase A2 activity"/>
    <property type="evidence" value="ECO:0000318"/>
    <property type="project" value="GO_Central"/>
</dbReference>
<dbReference type="EMBL" id="CM001224">
    <property type="protein sequence ID" value="AET05105.1"/>
    <property type="molecule type" value="Genomic_DNA"/>
</dbReference>
<evidence type="ECO:0000256" key="4">
    <source>
        <dbReference type="ARBA" id="ARBA00007056"/>
    </source>
</evidence>
<dbReference type="OMA" id="CVDTHNN"/>
<dbReference type="HOGENOM" id="CLU_115623_0_0_1"/>
<keyword evidence="6" id="KW-0964">Secreted</keyword>
<dbReference type="KEGG" id="mtr:11442179"/>
<evidence type="ECO:0000256" key="14">
    <source>
        <dbReference type="SAM" id="SignalP"/>
    </source>
</evidence>
<evidence type="ECO:0000313" key="15">
    <source>
        <dbReference type="EMBL" id="AET05105.1"/>
    </source>
</evidence>
<dbReference type="FunFam" id="1.20.90.10:FF:000005">
    <property type="entry name" value="Secretory phospholipase A2"/>
    <property type="match status" value="1"/>
</dbReference>
<keyword evidence="10" id="KW-0106">Calcium</keyword>
<evidence type="ECO:0000256" key="10">
    <source>
        <dbReference type="ARBA" id="ARBA00022837"/>
    </source>
</evidence>
<organism evidence="15 19">
    <name type="scientific">Medicago truncatula</name>
    <name type="common">Barrel medic</name>
    <name type="synonym">Medicago tribuloides</name>
    <dbReference type="NCBI Taxonomy" id="3880"/>
    <lineage>
        <taxon>Eukaryota</taxon>
        <taxon>Viridiplantae</taxon>
        <taxon>Streptophyta</taxon>
        <taxon>Embryophyta</taxon>
        <taxon>Tracheophyta</taxon>
        <taxon>Spermatophyta</taxon>
        <taxon>Magnoliopsida</taxon>
        <taxon>eudicotyledons</taxon>
        <taxon>Gunneridae</taxon>
        <taxon>Pentapetalae</taxon>
        <taxon>rosids</taxon>
        <taxon>fabids</taxon>
        <taxon>Fabales</taxon>
        <taxon>Fabaceae</taxon>
        <taxon>Papilionoideae</taxon>
        <taxon>50 kb inversion clade</taxon>
        <taxon>NPAAA clade</taxon>
        <taxon>Hologalegina</taxon>
        <taxon>IRL clade</taxon>
        <taxon>Trifolieae</taxon>
        <taxon>Medicago</taxon>
    </lineage>
</organism>
<dbReference type="GO" id="GO:0050482">
    <property type="term" value="P:arachidonate secretion"/>
    <property type="evidence" value="ECO:0007669"/>
    <property type="project" value="InterPro"/>
</dbReference>
<feature type="chain" id="PRO_5014574318" description="phospholipase A2" evidence="14">
    <location>
        <begin position="22"/>
        <end position="158"/>
    </location>
</feature>
<dbReference type="STRING" id="3880.G7LJJ2"/>
<evidence type="ECO:0000256" key="6">
    <source>
        <dbReference type="ARBA" id="ARBA00022525"/>
    </source>
</evidence>
<dbReference type="CDD" id="cd04706">
    <property type="entry name" value="PLA2_plant"/>
    <property type="match status" value="1"/>
</dbReference>
<keyword evidence="13" id="KW-1015">Disulfide bond</keyword>
<comment type="similarity">
    <text evidence="4">Belongs to the phospholipase A2 family.</text>
</comment>
<comment type="cofactor">
    <cofactor evidence="2">
        <name>Ca(2+)</name>
        <dbReference type="ChEBI" id="CHEBI:29108"/>
    </cofactor>
</comment>
<dbReference type="Proteomes" id="UP000002051">
    <property type="component" value="Chromosome 8"/>
</dbReference>
<evidence type="ECO:0000313" key="17">
    <source>
        <dbReference type="EMBL" id="RHN43553.1"/>
    </source>
</evidence>
<evidence type="ECO:0000313" key="19">
    <source>
        <dbReference type="Proteomes" id="UP000002051"/>
    </source>
</evidence>
<keyword evidence="12" id="KW-0443">Lipid metabolism</keyword>
<dbReference type="Proteomes" id="UP000265566">
    <property type="component" value="Chromosome 8"/>
</dbReference>
<dbReference type="AlphaFoldDB" id="G7LJJ2"/>
<dbReference type="InterPro" id="IPR033113">
    <property type="entry name" value="PLA2_histidine"/>
</dbReference>
<evidence type="ECO:0000256" key="1">
    <source>
        <dbReference type="ARBA" id="ARBA00001604"/>
    </source>
</evidence>
<dbReference type="EC" id="3.1.1.4" evidence="5"/>
<evidence type="ECO:0000313" key="18">
    <source>
        <dbReference type="EnsemblPlants" id="AET05105"/>
    </source>
</evidence>
<dbReference type="GO" id="GO:0006644">
    <property type="term" value="P:phospholipid metabolic process"/>
    <property type="evidence" value="ECO:0007669"/>
    <property type="project" value="InterPro"/>
</dbReference>
<evidence type="ECO:0000256" key="12">
    <source>
        <dbReference type="ARBA" id="ARBA00023098"/>
    </source>
</evidence>
<evidence type="ECO:0000256" key="3">
    <source>
        <dbReference type="ARBA" id="ARBA00004613"/>
    </source>
</evidence>
<keyword evidence="19" id="KW-1185">Reference proteome</keyword>
<dbReference type="Gene3D" id="1.20.90.10">
    <property type="entry name" value="Phospholipase A2 domain"/>
    <property type="match status" value="1"/>
</dbReference>
<evidence type="ECO:0000313" key="16">
    <source>
        <dbReference type="EMBL" id="AFK38986.1"/>
    </source>
</evidence>
<dbReference type="PaxDb" id="3880-AET05105"/>
<dbReference type="GO" id="GO:0005509">
    <property type="term" value="F:calcium ion binding"/>
    <property type="evidence" value="ECO:0000318"/>
    <property type="project" value="GO_Central"/>
</dbReference>
<evidence type="ECO:0000256" key="2">
    <source>
        <dbReference type="ARBA" id="ARBA00001913"/>
    </source>
</evidence>
<sequence>MLPVLVFLFFYCTFLSIPVSALNIGVQTTGVTISMNETCSRKCESNFCSVPPLLSYGKYCGINYSGCPGETPCDDLDTCCMNHDLCVKAKNYDYLSQECSQTFIKCLNKFKKSGGPTFDGNTCEVDYIIELLSVVMEGALLAGSLKQALEYWLVFSRN</sequence>
<protein>
    <recommendedName>
        <fullName evidence="5">phospholipase A2</fullName>
        <ecNumber evidence="5">3.1.1.4</ecNumber>
    </recommendedName>
</protein>
<dbReference type="GO" id="GO:0008289">
    <property type="term" value="F:lipid binding"/>
    <property type="evidence" value="ECO:0000318"/>
    <property type="project" value="GO_Central"/>
</dbReference>
<dbReference type="SUPFAM" id="SSF48619">
    <property type="entry name" value="Phospholipase A2, PLA2"/>
    <property type="match status" value="1"/>
</dbReference>
<evidence type="ECO:0000256" key="8">
    <source>
        <dbReference type="ARBA" id="ARBA00022729"/>
    </source>
</evidence>
<dbReference type="InterPro" id="IPR036444">
    <property type="entry name" value="PLipase_A2_dom_sf"/>
</dbReference>
<dbReference type="EMBL" id="PSQE01000008">
    <property type="protein sequence ID" value="RHN43553.1"/>
    <property type="molecule type" value="Genomic_DNA"/>
</dbReference>
<evidence type="ECO:0000313" key="20">
    <source>
        <dbReference type="Proteomes" id="UP000265566"/>
    </source>
</evidence>
<dbReference type="Gramene" id="rna50154">
    <property type="protein sequence ID" value="RHN43553.1"/>
    <property type="gene ID" value="gene50154"/>
</dbReference>
<reference evidence="15 19" key="3">
    <citation type="journal article" date="2014" name="BMC Genomics">
        <title>An improved genome release (version Mt4.0) for the model legume Medicago truncatula.</title>
        <authorList>
            <person name="Tang H."/>
            <person name="Krishnakumar V."/>
            <person name="Bidwell S."/>
            <person name="Rosen B."/>
            <person name="Chan A."/>
            <person name="Zhou S."/>
            <person name="Gentzbittel L."/>
            <person name="Childs K.L."/>
            <person name="Yandell M."/>
            <person name="Gundlach H."/>
            <person name="Mayer K.F."/>
            <person name="Schwartz D.C."/>
            <person name="Town C.D."/>
        </authorList>
    </citation>
    <scope>GENOME REANNOTATION</scope>
    <source>
        <strain evidence="18 19">cv. Jemalong A17</strain>
    </source>
</reference>
<reference evidence="17" key="6">
    <citation type="journal article" date="2018" name="Nat. Plants">
        <title>Whole-genome landscape of Medicago truncatula symbiotic genes.</title>
        <authorList>
            <person name="Pecrix Y."/>
            <person name="Gamas P."/>
            <person name="Carrere S."/>
        </authorList>
    </citation>
    <scope>NUCLEOTIDE SEQUENCE</scope>
    <source>
        <tissue evidence="17">Leaves</tissue>
    </source>
</reference>
<evidence type="ECO:0000256" key="11">
    <source>
        <dbReference type="ARBA" id="ARBA00022963"/>
    </source>
</evidence>
<keyword evidence="7" id="KW-0479">Metal-binding</keyword>
<reference evidence="18" key="4">
    <citation type="submission" date="2015-04" db="UniProtKB">
        <authorList>
            <consortium name="EnsemblPlants"/>
        </authorList>
    </citation>
    <scope>IDENTIFICATION</scope>
    <source>
        <strain evidence="18">cv. Jemalong A17</strain>
    </source>
</reference>
<dbReference type="eggNOG" id="ENOG502RYYJ">
    <property type="taxonomic scope" value="Eukaryota"/>
</dbReference>
<accession>G7LJJ2</accession>
<evidence type="ECO:0000256" key="9">
    <source>
        <dbReference type="ARBA" id="ARBA00022801"/>
    </source>
</evidence>
<keyword evidence="9 17" id="KW-0378">Hydrolase</keyword>
<reference evidence="16" key="2">
    <citation type="submission" date="2012-05" db="EMBL/GenBank/DDBJ databases">
        <authorList>
            <person name="Krishnakumar V."/>
            <person name="Cheung F."/>
            <person name="Xiao Y."/>
            <person name="Chan A."/>
            <person name="Moskal W.A."/>
            <person name="Town C.D."/>
        </authorList>
    </citation>
    <scope>NUCLEOTIDE SEQUENCE</scope>
</reference>
<dbReference type="PROSITE" id="PS00118">
    <property type="entry name" value="PA2_HIS"/>
    <property type="match status" value="1"/>
</dbReference>
<dbReference type="GO" id="GO:0005576">
    <property type="term" value="C:extracellular region"/>
    <property type="evidence" value="ECO:0007669"/>
    <property type="project" value="UniProtKB-SubCell"/>
</dbReference>
<dbReference type="GO" id="GO:0016042">
    <property type="term" value="P:lipid catabolic process"/>
    <property type="evidence" value="ECO:0007669"/>
    <property type="project" value="UniProtKB-KW"/>
</dbReference>
<proteinExistence type="evidence at transcript level"/>
<name>G7LJJ2_MEDTR</name>
<evidence type="ECO:0000256" key="7">
    <source>
        <dbReference type="ARBA" id="ARBA00022723"/>
    </source>
</evidence>
<keyword evidence="11" id="KW-0442">Lipid degradation</keyword>
<dbReference type="EMBL" id="BT139191">
    <property type="protein sequence ID" value="AFK38986.1"/>
    <property type="molecule type" value="mRNA"/>
</dbReference>
<reference evidence="15 19" key="1">
    <citation type="journal article" date="2011" name="Nature">
        <title>The Medicago genome provides insight into the evolution of rhizobial symbioses.</title>
        <authorList>
            <person name="Young N.D."/>
            <person name="Debelle F."/>
            <person name="Oldroyd G.E."/>
            <person name="Geurts R."/>
            <person name="Cannon S.B."/>
            <person name="Udvardi M.K."/>
            <person name="Benedito V.A."/>
            <person name="Mayer K.F."/>
            <person name="Gouzy J."/>
            <person name="Schoof H."/>
            <person name="Van de Peer Y."/>
            <person name="Proost S."/>
            <person name="Cook D.R."/>
            <person name="Meyers B.C."/>
            <person name="Spannagl M."/>
            <person name="Cheung F."/>
            <person name="De Mita S."/>
            <person name="Krishnakumar V."/>
            <person name="Gundlach H."/>
            <person name="Zhou S."/>
            <person name="Mudge J."/>
            <person name="Bharti A.K."/>
            <person name="Murray J.D."/>
            <person name="Naoumkina M.A."/>
            <person name="Rosen B."/>
            <person name="Silverstein K.A."/>
            <person name="Tang H."/>
            <person name="Rombauts S."/>
            <person name="Zhao P.X."/>
            <person name="Zhou P."/>
            <person name="Barbe V."/>
            <person name="Bardou P."/>
            <person name="Bechner M."/>
            <person name="Bellec A."/>
            <person name="Berger A."/>
            <person name="Berges H."/>
            <person name="Bidwell S."/>
            <person name="Bisseling T."/>
            <person name="Choisne N."/>
            <person name="Couloux A."/>
            <person name="Denny R."/>
            <person name="Deshpande S."/>
            <person name="Dai X."/>
            <person name="Doyle J.J."/>
            <person name="Dudez A.M."/>
            <person name="Farmer A.D."/>
            <person name="Fouteau S."/>
            <person name="Franken C."/>
            <person name="Gibelin C."/>
            <person name="Gish J."/>
            <person name="Goldstein S."/>
            <person name="Gonzalez A.J."/>
            <person name="Green P.J."/>
            <person name="Hallab A."/>
            <person name="Hartog M."/>
            <person name="Hua A."/>
            <person name="Humphray S.J."/>
            <person name="Jeong D.H."/>
            <person name="Jing Y."/>
            <person name="Jocker A."/>
            <person name="Kenton S.M."/>
            <person name="Kim D.J."/>
            <person name="Klee K."/>
            <person name="Lai H."/>
            <person name="Lang C."/>
            <person name="Lin S."/>
            <person name="Macmil S.L."/>
            <person name="Magdelenat G."/>
            <person name="Matthews L."/>
            <person name="McCorrison J."/>
            <person name="Monaghan E.L."/>
            <person name="Mun J.H."/>
            <person name="Najar F.Z."/>
            <person name="Nicholson C."/>
            <person name="Noirot C."/>
            <person name="O'Bleness M."/>
            <person name="Paule C.R."/>
            <person name="Poulain J."/>
            <person name="Prion F."/>
            <person name="Qin B."/>
            <person name="Qu C."/>
            <person name="Retzel E.F."/>
            <person name="Riddle C."/>
            <person name="Sallet E."/>
            <person name="Samain S."/>
            <person name="Samson N."/>
            <person name="Sanders I."/>
            <person name="Saurat O."/>
            <person name="Scarpelli C."/>
            <person name="Schiex T."/>
            <person name="Segurens B."/>
            <person name="Severin A.J."/>
            <person name="Sherrier D.J."/>
            <person name="Shi R."/>
            <person name="Sims S."/>
            <person name="Singer S.R."/>
            <person name="Sinharoy S."/>
            <person name="Sterck L."/>
            <person name="Viollet A."/>
            <person name="Wang B.B."/>
            <person name="Wang K."/>
            <person name="Wang M."/>
            <person name="Wang X."/>
            <person name="Warfsmann J."/>
            <person name="Weissenbach J."/>
            <person name="White D.D."/>
            <person name="White J.D."/>
            <person name="Wiley G.B."/>
            <person name="Wincker P."/>
            <person name="Xing Y."/>
            <person name="Yang L."/>
            <person name="Yao Z."/>
            <person name="Ying F."/>
            <person name="Zhai J."/>
            <person name="Zhou L."/>
            <person name="Zuber A."/>
            <person name="Denarie J."/>
            <person name="Dixon R.A."/>
            <person name="May G.D."/>
            <person name="Schwartz D.C."/>
            <person name="Rogers J."/>
            <person name="Quetier F."/>
            <person name="Town C.D."/>
            <person name="Roe B.A."/>
        </authorList>
    </citation>
    <scope>NUCLEOTIDE SEQUENCE [LARGE SCALE GENOMIC DNA]</scope>
    <source>
        <strain evidence="15">A17</strain>
        <strain evidence="18 19">cv. Jemalong A17</strain>
    </source>
</reference>
<feature type="signal peptide" evidence="14">
    <location>
        <begin position="1"/>
        <end position="21"/>
    </location>
</feature>
<comment type="catalytic activity">
    <reaction evidence="1">
        <text>a 1,2-diacyl-sn-glycero-3-phosphocholine + H2O = a 1-acyl-sn-glycero-3-phosphocholine + a fatty acid + H(+)</text>
        <dbReference type="Rhea" id="RHEA:15801"/>
        <dbReference type="ChEBI" id="CHEBI:15377"/>
        <dbReference type="ChEBI" id="CHEBI:15378"/>
        <dbReference type="ChEBI" id="CHEBI:28868"/>
        <dbReference type="ChEBI" id="CHEBI:57643"/>
        <dbReference type="ChEBI" id="CHEBI:58168"/>
        <dbReference type="EC" id="3.1.1.4"/>
    </reaction>
</comment>
<dbReference type="GO" id="GO:0012505">
    <property type="term" value="C:endomembrane system"/>
    <property type="evidence" value="ECO:0007669"/>
    <property type="project" value="UniProtKB-ARBA"/>
</dbReference>
<reference evidence="20" key="5">
    <citation type="journal article" date="2018" name="Nat. Plants">
        <title>Whole-genome landscape of Medicago truncatula symbiotic genes.</title>
        <authorList>
            <person name="Pecrix Y."/>
            <person name="Staton S.E."/>
            <person name="Sallet E."/>
            <person name="Lelandais-Briere C."/>
            <person name="Moreau S."/>
            <person name="Carrere S."/>
            <person name="Blein T."/>
            <person name="Jardinaud M.F."/>
            <person name="Latrasse D."/>
            <person name="Zouine M."/>
            <person name="Zahm M."/>
            <person name="Kreplak J."/>
            <person name="Mayjonade B."/>
            <person name="Satge C."/>
            <person name="Perez M."/>
            <person name="Cauet S."/>
            <person name="Marande W."/>
            <person name="Chantry-Darmon C."/>
            <person name="Lopez-Roques C."/>
            <person name="Bouchez O."/>
            <person name="Berard A."/>
            <person name="Debelle F."/>
            <person name="Munos S."/>
            <person name="Bendahmane A."/>
            <person name="Berges H."/>
            <person name="Niebel A."/>
            <person name="Buitink J."/>
            <person name="Frugier F."/>
            <person name="Benhamed M."/>
            <person name="Crespi M."/>
            <person name="Gouzy J."/>
            <person name="Gamas P."/>
        </authorList>
    </citation>
    <scope>NUCLEOTIDE SEQUENCE [LARGE SCALE GENOMIC DNA]</scope>
    <source>
        <strain evidence="20">cv. Jemalong A17</strain>
    </source>
</reference>
<comment type="subcellular location">
    <subcellularLocation>
        <location evidence="3">Secreted</location>
    </subcellularLocation>
</comment>
<dbReference type="EnsemblPlants" id="AET05105">
    <property type="protein sequence ID" value="AET05105"/>
    <property type="gene ID" value="MTR_8g101550"/>
</dbReference>
<evidence type="ECO:0000256" key="5">
    <source>
        <dbReference type="ARBA" id="ARBA00013278"/>
    </source>
</evidence>
<dbReference type="OrthoDB" id="1932081at2759"/>